<evidence type="ECO:0000256" key="1">
    <source>
        <dbReference type="SAM" id="SignalP"/>
    </source>
</evidence>
<feature type="chain" id="PRO_5042409325" evidence="1">
    <location>
        <begin position="21"/>
        <end position="214"/>
    </location>
</feature>
<sequence>MNLSTVFVLIAAAFTGSAHAAEINNGNLRANALQKNTEVFEDISLLDGEAKIAFDNCAAECAVFKKPKAKDVADIDEGDLASRIKECVLACYDSASGNDATVKSALANDIDPACAVECTESAAKKFTEVSKNCDIKKSYNCKPGKDCELDCATADDAKKCVKQVKKCEEEFEECEECEEEISKAISSVKKVAKTFPKCLSNKCVFPSETAIEIA</sequence>
<proteinExistence type="predicted"/>
<reference evidence="2" key="1">
    <citation type="submission" date="2021-01" db="EMBL/GenBank/DDBJ databases">
        <authorList>
            <person name="Corre E."/>
            <person name="Pelletier E."/>
            <person name="Niang G."/>
            <person name="Scheremetjew M."/>
            <person name="Finn R."/>
            <person name="Kale V."/>
            <person name="Holt S."/>
            <person name="Cochrane G."/>
            <person name="Meng A."/>
            <person name="Brown T."/>
            <person name="Cohen L."/>
        </authorList>
    </citation>
    <scope>NUCLEOTIDE SEQUENCE</scope>
    <source>
        <strain evidence="2">SM1012Den-03</strain>
    </source>
</reference>
<dbReference type="AlphaFoldDB" id="A0A7S2L2M8"/>
<dbReference type="Proteomes" id="UP001224775">
    <property type="component" value="Unassembled WGS sequence"/>
</dbReference>
<protein>
    <submittedName>
        <fullName evidence="2">Uncharacterized protein</fullName>
    </submittedName>
</protein>
<feature type="signal peptide" evidence="1">
    <location>
        <begin position="1"/>
        <end position="20"/>
    </location>
</feature>
<organism evidence="2">
    <name type="scientific">Skeletonema marinoi</name>
    <dbReference type="NCBI Taxonomy" id="267567"/>
    <lineage>
        <taxon>Eukaryota</taxon>
        <taxon>Sar</taxon>
        <taxon>Stramenopiles</taxon>
        <taxon>Ochrophyta</taxon>
        <taxon>Bacillariophyta</taxon>
        <taxon>Coscinodiscophyceae</taxon>
        <taxon>Thalassiosirophycidae</taxon>
        <taxon>Thalassiosirales</taxon>
        <taxon>Skeletonemataceae</taxon>
        <taxon>Skeletonema</taxon>
        <taxon>Skeletonema marinoi-dohrnii complex</taxon>
    </lineage>
</organism>
<reference evidence="3" key="2">
    <citation type="submission" date="2023-06" db="EMBL/GenBank/DDBJ databases">
        <title>Survivors Of The Sea: Transcriptome response of Skeletonema marinoi to long-term dormancy.</title>
        <authorList>
            <person name="Pinder M.I.M."/>
            <person name="Kourtchenko O."/>
            <person name="Robertson E.K."/>
            <person name="Larsson T."/>
            <person name="Maumus F."/>
            <person name="Osuna-Cruz C.M."/>
            <person name="Vancaester E."/>
            <person name="Stenow R."/>
            <person name="Vandepoele K."/>
            <person name="Ploug H."/>
            <person name="Bruchert V."/>
            <person name="Godhe A."/>
            <person name="Topel M."/>
        </authorList>
    </citation>
    <scope>NUCLEOTIDE SEQUENCE</scope>
    <source>
        <strain evidence="3">R05AC</strain>
    </source>
</reference>
<evidence type="ECO:0000313" key="5">
    <source>
        <dbReference type="Proteomes" id="UP001224775"/>
    </source>
</evidence>
<accession>A0A7S2L2M8</accession>
<name>A0A7S2L2M8_9STRA</name>
<evidence type="ECO:0000313" key="2">
    <source>
        <dbReference type="EMBL" id="CAD9592497.1"/>
    </source>
</evidence>
<gene>
    <name evidence="3" type="ORF">QTG54_010012</name>
    <name evidence="4" type="ORF">QTG54_010013</name>
    <name evidence="2" type="ORF">SMAR0320_LOCUS7492</name>
</gene>
<dbReference type="EMBL" id="HBGZ01010456">
    <property type="protein sequence ID" value="CAD9592497.1"/>
    <property type="molecule type" value="Transcribed_RNA"/>
</dbReference>
<keyword evidence="1" id="KW-0732">Signal</keyword>
<dbReference type="EMBL" id="JATAAI010000018">
    <property type="protein sequence ID" value="KAK1739470.1"/>
    <property type="molecule type" value="Genomic_DNA"/>
</dbReference>
<keyword evidence="5" id="KW-1185">Reference proteome</keyword>
<evidence type="ECO:0000313" key="4">
    <source>
        <dbReference type="EMBL" id="KAK1739470.1"/>
    </source>
</evidence>
<evidence type="ECO:0000313" key="3">
    <source>
        <dbReference type="EMBL" id="KAK1739469.1"/>
    </source>
</evidence>
<dbReference type="EMBL" id="JATAAI010000018">
    <property type="protein sequence ID" value="KAK1739469.1"/>
    <property type="molecule type" value="Genomic_DNA"/>
</dbReference>